<sequence>LICRSTNRRSLVINPNRKVVKHQHMNSEQLKRTLYLRK</sequence>
<dbReference type="AlphaFoldDB" id="A0A183D7M1"/>
<organism evidence="1">
    <name type="scientific">Gongylonema pulchrum</name>
    <dbReference type="NCBI Taxonomy" id="637853"/>
    <lineage>
        <taxon>Eukaryota</taxon>
        <taxon>Metazoa</taxon>
        <taxon>Ecdysozoa</taxon>
        <taxon>Nematoda</taxon>
        <taxon>Chromadorea</taxon>
        <taxon>Rhabditida</taxon>
        <taxon>Spirurina</taxon>
        <taxon>Spiruromorpha</taxon>
        <taxon>Spiruroidea</taxon>
        <taxon>Gongylonematidae</taxon>
        <taxon>Gongylonema</taxon>
    </lineage>
</organism>
<accession>A0A183D7M1</accession>
<dbReference type="WBParaSite" id="GPUH_0000471901-mRNA-1">
    <property type="protein sequence ID" value="GPUH_0000471901-mRNA-1"/>
    <property type="gene ID" value="GPUH_0000471901"/>
</dbReference>
<protein>
    <submittedName>
        <fullName evidence="1">Transposase</fullName>
    </submittedName>
</protein>
<evidence type="ECO:0000313" key="1">
    <source>
        <dbReference type="WBParaSite" id="GPUH_0000471901-mRNA-1"/>
    </source>
</evidence>
<proteinExistence type="predicted"/>
<name>A0A183D7M1_9BILA</name>
<reference evidence="1" key="1">
    <citation type="submission" date="2016-06" db="UniProtKB">
        <authorList>
            <consortium name="WormBaseParasite"/>
        </authorList>
    </citation>
    <scope>IDENTIFICATION</scope>
</reference>